<dbReference type="Proteomes" id="UP000822688">
    <property type="component" value="Chromosome 7"/>
</dbReference>
<name>A0A8T0H863_CERPU</name>
<feature type="compositionally biased region" description="Polar residues" evidence="2">
    <location>
        <begin position="949"/>
        <end position="973"/>
    </location>
</feature>
<proteinExistence type="predicted"/>
<feature type="compositionally biased region" description="Basic and acidic residues" evidence="2">
    <location>
        <begin position="892"/>
        <end position="908"/>
    </location>
</feature>
<evidence type="ECO:0000256" key="1">
    <source>
        <dbReference type="SAM" id="Coils"/>
    </source>
</evidence>
<feature type="region of interest" description="Disordered" evidence="2">
    <location>
        <begin position="683"/>
        <end position="712"/>
    </location>
</feature>
<keyword evidence="1" id="KW-0175">Coiled coil</keyword>
<feature type="region of interest" description="Disordered" evidence="2">
    <location>
        <begin position="750"/>
        <end position="771"/>
    </location>
</feature>
<accession>A0A8T0H863</accession>
<protein>
    <submittedName>
        <fullName evidence="3">Uncharacterized protein</fullName>
    </submittedName>
</protein>
<feature type="region of interest" description="Disordered" evidence="2">
    <location>
        <begin position="945"/>
        <end position="992"/>
    </location>
</feature>
<evidence type="ECO:0000313" key="4">
    <source>
        <dbReference type="Proteomes" id="UP000822688"/>
    </source>
</evidence>
<feature type="compositionally biased region" description="Polar residues" evidence="2">
    <location>
        <begin position="419"/>
        <end position="431"/>
    </location>
</feature>
<reference evidence="3" key="1">
    <citation type="submission" date="2020-06" db="EMBL/GenBank/DDBJ databases">
        <title>WGS assembly of Ceratodon purpureus strain R40.</title>
        <authorList>
            <person name="Carey S.B."/>
            <person name="Jenkins J."/>
            <person name="Shu S."/>
            <person name="Lovell J.T."/>
            <person name="Sreedasyam A."/>
            <person name="Maumus F."/>
            <person name="Tiley G.P."/>
            <person name="Fernandez-Pozo N."/>
            <person name="Barry K."/>
            <person name="Chen C."/>
            <person name="Wang M."/>
            <person name="Lipzen A."/>
            <person name="Daum C."/>
            <person name="Saski C.A."/>
            <person name="Payton A.C."/>
            <person name="Mcbreen J.C."/>
            <person name="Conrad R.E."/>
            <person name="Kollar L.M."/>
            <person name="Olsson S."/>
            <person name="Huttunen S."/>
            <person name="Landis J.B."/>
            <person name="Wickett N.J."/>
            <person name="Johnson M.G."/>
            <person name="Rensing S.A."/>
            <person name="Grimwood J."/>
            <person name="Schmutz J."/>
            <person name="Mcdaniel S.F."/>
        </authorList>
    </citation>
    <scope>NUCLEOTIDE SEQUENCE</scope>
    <source>
        <strain evidence="3">R40</strain>
    </source>
</reference>
<feature type="compositionally biased region" description="Polar residues" evidence="2">
    <location>
        <begin position="877"/>
        <end position="890"/>
    </location>
</feature>
<evidence type="ECO:0000313" key="3">
    <source>
        <dbReference type="EMBL" id="KAG0568126.1"/>
    </source>
</evidence>
<feature type="coiled-coil region" evidence="1">
    <location>
        <begin position="215"/>
        <end position="312"/>
    </location>
</feature>
<sequence>MGDDGGAQFLQGCGSLGNRSSFDTAHAQKSEHEHGVVVQKGSDVSIDLRNRIPRQWRCPTFAWKALEAMPVRNLFRMTQSSLEQIKPSKDEEEAFVKPGEALLSVGEDGGMSERKLVTIVLAFQRWRHIQLKNILGQELKKVLDEAREDETALAALETELERTEQQLATARANSSRLRSQLAEKMNNNDQEYGYSADNTTVSKSGREMLRTMEGLKEAETEIQRRDNQIQKLKERTKCMEDQSGRLGGQLSRLQAENSNLQADNSSALRENKVLLEQLSSRDKEVIKQVEEMERLKALAARLVEQQNLKQQQIESIMAEHSAEVIALQEQLRQAKFSKEVDLATTVEHCSHLKQEKDTLLVQLQEAERRADLASARAEELCTKLQSTIDDRAKASEEVAVEMVKHLKKLTDHLRELESTVNATDNSKQSPSHAAGSHARHRIENTSGSPLGSAEADRRGTPEFDQVYYTYSQDPVLGLLNNNHPVCPTCKRGDEANERCLTPFKVFRAELLAIKLHGFDQNACEDSHLERKQLKVHELLKRLRTRTLTTCMETELNTMVAEHKLVPLILSAWRAFTRTSTLERKAISRSALLDKMLEALPWWIRRISGRRQLERSFFQWQLLILSTDRQSNSQQDRRSKPKGKVVEEPLNCEEEQTPCRPAIKLLNHVTRFDQVLLRHSDENNAVTSQRRAPKTHPANSNQKRSFGENGNKLSSGSQCRALQALQTTLQQEVTELQKILCQEIQPLQHNNARKKGRPATAPTINSYTKEHHPDGKKVLKSVLGVCNNLALALTNVRGKLSPRILADTVVTCNQNEHTKLSEGLSGTLLLKDTRRQFVLEGQSTSGSLRRGSVPGRSVKSRNSEAVESWGTQIVAPDQANSSSKRPTNFNPAQDRRERITHQGGEERYYKQPASTTSVNYLTLQGSRSSRPESALEMGIQKLCSRYESPFRSQNSGTVTPNTKKTSPRTDVNNTPRKDRCTFSSCPGSRDKKV</sequence>
<feature type="region of interest" description="Disordered" evidence="2">
    <location>
        <begin position="841"/>
        <end position="912"/>
    </location>
</feature>
<dbReference type="AlphaFoldDB" id="A0A8T0H863"/>
<dbReference type="EMBL" id="CM026428">
    <property type="protein sequence ID" value="KAG0568126.1"/>
    <property type="molecule type" value="Genomic_DNA"/>
</dbReference>
<comment type="caution">
    <text evidence="3">The sequence shown here is derived from an EMBL/GenBank/DDBJ whole genome shotgun (WGS) entry which is preliminary data.</text>
</comment>
<organism evidence="3 4">
    <name type="scientific">Ceratodon purpureus</name>
    <name type="common">Fire moss</name>
    <name type="synonym">Dicranum purpureum</name>
    <dbReference type="NCBI Taxonomy" id="3225"/>
    <lineage>
        <taxon>Eukaryota</taxon>
        <taxon>Viridiplantae</taxon>
        <taxon>Streptophyta</taxon>
        <taxon>Embryophyta</taxon>
        <taxon>Bryophyta</taxon>
        <taxon>Bryophytina</taxon>
        <taxon>Bryopsida</taxon>
        <taxon>Dicranidae</taxon>
        <taxon>Pseudoditrichales</taxon>
        <taxon>Ditrichaceae</taxon>
        <taxon>Ceratodon</taxon>
    </lineage>
</organism>
<feature type="coiled-coil region" evidence="1">
    <location>
        <begin position="139"/>
        <end position="187"/>
    </location>
</feature>
<evidence type="ECO:0000256" key="2">
    <source>
        <dbReference type="SAM" id="MobiDB-lite"/>
    </source>
</evidence>
<feature type="region of interest" description="Disordered" evidence="2">
    <location>
        <begin position="630"/>
        <end position="652"/>
    </location>
</feature>
<keyword evidence="4" id="KW-1185">Reference proteome</keyword>
<feature type="region of interest" description="Disordered" evidence="2">
    <location>
        <begin position="419"/>
        <end position="457"/>
    </location>
</feature>
<gene>
    <name evidence="3" type="ORF">KC19_7G188200</name>
</gene>